<reference evidence="1 2" key="1">
    <citation type="submission" date="2019-01" db="EMBL/GenBank/DDBJ databases">
        <title>Draft genome sequence of Bacillus sp. DPC6431.</title>
        <authorList>
            <person name="Arbulu S."/>
            <person name="Murphy K."/>
            <person name="O'Sullivan O."/>
            <person name="Rea M.C."/>
            <person name="Hill C."/>
            <person name="Ross R.P."/>
        </authorList>
    </citation>
    <scope>NUCLEOTIDE SEQUENCE [LARGE SCALE GENOMIC DNA]</scope>
    <source>
        <strain evidence="1 2">DPC6431</strain>
    </source>
</reference>
<comment type="caution">
    <text evidence="1">The sequence shown here is derived from an EMBL/GenBank/DDBJ whole genome shotgun (WGS) entry which is preliminary data.</text>
</comment>
<dbReference type="InterPro" id="IPR008767">
    <property type="entry name" value="Phage_SPP1_head-tail_adaptor"/>
</dbReference>
<dbReference type="AlphaFoldDB" id="A0A4Y8T4V4"/>
<gene>
    <name evidence="1" type="ORF">EQ803_16050</name>
</gene>
<dbReference type="NCBIfam" id="TIGR01563">
    <property type="entry name" value="gp16_SPP1"/>
    <property type="match status" value="1"/>
</dbReference>
<accession>A0A4Y8T4V4</accession>
<dbReference type="Pfam" id="PF05521">
    <property type="entry name" value="Phage_HCP"/>
    <property type="match status" value="1"/>
</dbReference>
<name>A0A4Y8T4V4_BACTU</name>
<proteinExistence type="predicted"/>
<dbReference type="Gene3D" id="2.40.10.270">
    <property type="entry name" value="Bacteriophage SPP1 head-tail adaptor protein"/>
    <property type="match status" value="1"/>
</dbReference>
<dbReference type="InterPro" id="IPR038666">
    <property type="entry name" value="SSP1_head-tail_sf"/>
</dbReference>
<evidence type="ECO:0000313" key="1">
    <source>
        <dbReference type="EMBL" id="TFF45777.1"/>
    </source>
</evidence>
<protein>
    <submittedName>
        <fullName evidence="1">Head-tail adaptor protein</fullName>
    </submittedName>
</protein>
<sequence length="110" mass="12962">MTSRKYNKRIILQKKSSDYETDEEGNPLEPWQDVVKVWAAVNPLRGREFWQAASVNAENTIRVEIRYRKGITSDMRILYGERILEITNLIDVEEKHKEIHLMCKEVLDNG</sequence>
<dbReference type="EMBL" id="SCLP01000007">
    <property type="protein sequence ID" value="TFF45777.1"/>
    <property type="molecule type" value="Genomic_DNA"/>
</dbReference>
<organism evidence="1 2">
    <name type="scientific">Bacillus thuringiensis</name>
    <dbReference type="NCBI Taxonomy" id="1428"/>
    <lineage>
        <taxon>Bacteria</taxon>
        <taxon>Bacillati</taxon>
        <taxon>Bacillota</taxon>
        <taxon>Bacilli</taxon>
        <taxon>Bacillales</taxon>
        <taxon>Bacillaceae</taxon>
        <taxon>Bacillus</taxon>
        <taxon>Bacillus cereus group</taxon>
    </lineage>
</organism>
<dbReference type="RefSeq" id="WP_134656421.1">
    <property type="nucleotide sequence ID" value="NZ_SCLP01000007.1"/>
</dbReference>
<dbReference type="Proteomes" id="UP000297630">
    <property type="component" value="Unassembled WGS sequence"/>
</dbReference>
<evidence type="ECO:0000313" key="2">
    <source>
        <dbReference type="Proteomes" id="UP000297630"/>
    </source>
</evidence>